<dbReference type="Pfam" id="PF08751">
    <property type="entry name" value="TrwC"/>
    <property type="match status" value="1"/>
</dbReference>
<feature type="compositionally biased region" description="Low complexity" evidence="2">
    <location>
        <begin position="1000"/>
        <end position="1009"/>
    </location>
</feature>
<evidence type="ECO:0000313" key="5">
    <source>
        <dbReference type="Proteomes" id="UP001212821"/>
    </source>
</evidence>
<dbReference type="RefSeq" id="WP_270151915.1">
    <property type="nucleotide sequence ID" value="NZ_CP115453.1"/>
</dbReference>
<dbReference type="Proteomes" id="UP001212821">
    <property type="component" value="Plasmid punmamed4"/>
</dbReference>
<keyword evidence="1" id="KW-0175">Coiled coil</keyword>
<feature type="compositionally biased region" description="Low complexity" evidence="2">
    <location>
        <begin position="1518"/>
        <end position="1528"/>
    </location>
</feature>
<dbReference type="Pfam" id="PF13604">
    <property type="entry name" value="AAA_30"/>
    <property type="match status" value="1"/>
</dbReference>
<feature type="domain" description="TrwC relaxase" evidence="3">
    <location>
        <begin position="46"/>
        <end position="413"/>
    </location>
</feature>
<keyword evidence="5" id="KW-1185">Reference proteome</keyword>
<protein>
    <submittedName>
        <fullName evidence="4">Relaxase domain-containing protein</fullName>
    </submittedName>
</protein>
<dbReference type="InterPro" id="IPR027417">
    <property type="entry name" value="P-loop_NTPase"/>
</dbReference>
<reference evidence="4 5" key="1">
    <citation type="submission" date="2022-12" db="EMBL/GenBank/DDBJ databases">
        <title>HUAS 3-15.</title>
        <authorList>
            <person name="Mo P."/>
        </authorList>
    </citation>
    <scope>NUCLEOTIDE SEQUENCE [LARGE SCALE GENOMIC DNA]</scope>
    <source>
        <strain evidence="4 5">HUAS 3-15</strain>
        <plasmid evidence="4 5">punmamed4</plasmid>
    </source>
</reference>
<feature type="compositionally biased region" description="Basic and acidic residues" evidence="2">
    <location>
        <begin position="1493"/>
        <end position="1517"/>
    </location>
</feature>
<proteinExistence type="predicted"/>
<evidence type="ECO:0000256" key="2">
    <source>
        <dbReference type="SAM" id="MobiDB-lite"/>
    </source>
</evidence>
<dbReference type="EMBL" id="CP115453">
    <property type="protein sequence ID" value="WBP92172.1"/>
    <property type="molecule type" value="Genomic_DNA"/>
</dbReference>
<feature type="region of interest" description="Disordered" evidence="2">
    <location>
        <begin position="1457"/>
        <end position="1543"/>
    </location>
</feature>
<accession>A0ABY7QII8</accession>
<feature type="compositionally biased region" description="Basic and acidic residues" evidence="2">
    <location>
        <begin position="1102"/>
        <end position="1133"/>
    </location>
</feature>
<organism evidence="4 5">
    <name type="scientific">Kitasatospora cathayae</name>
    <dbReference type="NCBI Taxonomy" id="3004092"/>
    <lineage>
        <taxon>Bacteria</taxon>
        <taxon>Bacillati</taxon>
        <taxon>Actinomycetota</taxon>
        <taxon>Actinomycetes</taxon>
        <taxon>Kitasatosporales</taxon>
        <taxon>Streptomycetaceae</taxon>
        <taxon>Kitasatospora</taxon>
    </lineage>
</organism>
<keyword evidence="4" id="KW-0614">Plasmid</keyword>
<feature type="coiled-coil region" evidence="1">
    <location>
        <begin position="1226"/>
        <end position="1255"/>
    </location>
</feature>
<evidence type="ECO:0000313" key="4">
    <source>
        <dbReference type="EMBL" id="WBP92172.1"/>
    </source>
</evidence>
<feature type="compositionally biased region" description="Basic and acidic residues" evidence="2">
    <location>
        <begin position="1459"/>
        <end position="1484"/>
    </location>
</feature>
<geneLocation type="plasmid" evidence="4 5">
    <name>punmamed4</name>
</geneLocation>
<feature type="region of interest" description="Disordered" evidence="2">
    <location>
        <begin position="1071"/>
        <end position="1194"/>
    </location>
</feature>
<sequence length="1543" mass="166660">MAVTAIRSEAQIEYRLIEGDGCDREHQKAPGPGERHPDHGASAAVEYRLDGKARPLEWIGAGLAEVGLVAGERVDPHAARALMSGQHPATREQLTNPVWRVADAGKLSAAPLLAALRDAADRAGAASPAALMPTRDLRERLARLERMNLRDGGEHRAPVTALAQLATAAGIELESVYRPAALASAWRHAGDRERVDVAGDDIGFTLPKSVSTAWGLAPADVRGIIEEEFLASVRSAVSALETWCSYGVSGHQGDGEIAERVASSGFLGWIMTHKSARPVAGSVGDPHLHAHVVLARMVRCEDGKWRSPASGGRDLRRHSHAANELQKALFRTALTERLGVAWEYNEANREWEIAAVPTELRGSFSRRNRQILEAGGAELSTAQRRVLAAKQREAKQDIAEVDVLTAWHANAVQVLADRHGQGGEERLRQVLAAAFPGAAGPGEGLDLPDLAGLASQVFDPETGVTSKRKDLSRAQALAEVARALPPGLYGHLELETLTDQVLAEAGYAVALADLHASHHTNAARYTTVDVLAAEQVITTVPAERIADHAAIVDPVEAVRETAVFEAAKQLQLSGEQRAAVLRLLTAGHGVDTVQGLAGAGKTTMLSAARHTWEQAGLTVAGAAMMAVAAQNLQAESGITSTTVASWLLRIQDGEGLAGIDVLVVDEAAMADDRTLAKLLAHTAETGTKLVLVGDEQQLQPIGVGGGFAEIHRTVQGLALKENRRQRAAVERDALTVWRTGGRSTALARLADAGHVHATEIGEQTTAAMLTVWSSERHRWSDPHENLRNLLLLAGRNADVDALNAGARQIRRAAGELGADHAFALADGRVLDLAVGDLVRTKVNDRRSRRTAGSEPDILNGYRGVVLTVDQRGALVQWQRGAGPDKLVTEQAWLTRDQIAEGALTHAYAMTVTAAQGLTAMRALVNGTGADAFTLYPAITRAKERSDLWLPLQSVEDEGTRARLGAPASPGQLLLRAVSAYGKTLDADSAEGMITGRVAERGPVGPNTPNGGDGPGPSGPGRPRRTPRGPEPHGPGGGGGLALRTAEPAVLLVTVEPAAPLSGLENGPVLAQPQASLRRPEAAAVLEPWRTRTAGPEAGEPAGRQDIDILVEDARDRISADRHRPEELADERGRQARSRRTTATTRTHRATARAAADQVERDEQQPHRSGHLGRLARAAEQRAARHHEAAPAADRIRTTWQQATATALVERPAPAAPTIDPAVLAAVAEQARALAAQQEASRKAEAEQRVARLAADAAIPSWRQREFGHVIDIKRAHDSALEKAAAADKLAAAAQRTVDELGPVLGTDRAPAAARVAELVGYLHQSQEQLQLADELTRQADENHTRVLALWEEQRREYRIQELVQQKAAKRFTKLTFRAAGMHEVADALGERLTERRALIDQLDRQRNELLNAARDAEREAWKLRGRSQIQRDEAPEDHLARITRHAHRADTNAYQRALSEAERHRTSAADHRARAEGLVEEARLRKQMSPERNTAENTRRREHRARIQEQRRQEQQRLQEQYRQQQHYRGPEPPSHRGPSRGR</sequence>
<dbReference type="SUPFAM" id="SSF55464">
    <property type="entry name" value="Origin of replication-binding domain, RBD-like"/>
    <property type="match status" value="1"/>
</dbReference>
<dbReference type="SUPFAM" id="SSF52540">
    <property type="entry name" value="P-loop containing nucleoside triphosphate hydrolases"/>
    <property type="match status" value="2"/>
</dbReference>
<dbReference type="Gene3D" id="2.30.30.940">
    <property type="match status" value="1"/>
</dbReference>
<evidence type="ECO:0000256" key="1">
    <source>
        <dbReference type="SAM" id="Coils"/>
    </source>
</evidence>
<feature type="compositionally biased region" description="Basic and acidic residues" evidence="2">
    <location>
        <begin position="1176"/>
        <end position="1194"/>
    </location>
</feature>
<gene>
    <name evidence="4" type="ORF">O1G21_41235</name>
</gene>
<feature type="coiled-coil region" evidence="1">
    <location>
        <begin position="1395"/>
        <end position="1426"/>
    </location>
</feature>
<feature type="compositionally biased region" description="Basic and acidic residues" evidence="2">
    <location>
        <begin position="19"/>
        <end position="39"/>
    </location>
</feature>
<feature type="region of interest" description="Disordered" evidence="2">
    <location>
        <begin position="19"/>
        <end position="40"/>
    </location>
</feature>
<dbReference type="Gene3D" id="3.40.50.300">
    <property type="entry name" value="P-loop containing nucleotide triphosphate hydrolases"/>
    <property type="match status" value="2"/>
</dbReference>
<name>A0ABY7QII8_9ACTN</name>
<feature type="compositionally biased region" description="Basic residues" evidence="2">
    <location>
        <begin position="1134"/>
        <end position="1150"/>
    </location>
</feature>
<feature type="region of interest" description="Disordered" evidence="2">
    <location>
        <begin position="998"/>
        <end position="1041"/>
    </location>
</feature>
<evidence type="ECO:0000259" key="3">
    <source>
        <dbReference type="Pfam" id="PF08751"/>
    </source>
</evidence>
<dbReference type="NCBIfam" id="NF041492">
    <property type="entry name" value="MobF"/>
    <property type="match status" value="1"/>
</dbReference>
<dbReference type="InterPro" id="IPR014862">
    <property type="entry name" value="TrwC"/>
</dbReference>